<evidence type="ECO:0000313" key="1">
    <source>
        <dbReference type="EMBL" id="EWM19947.1"/>
    </source>
</evidence>
<accession>W7SZQ5</accession>
<dbReference type="AlphaFoldDB" id="W7SZQ5"/>
<gene>
    <name evidence="1" type="ORF">Naga_102775g1</name>
</gene>
<name>W7SZQ5_9STRA</name>
<dbReference type="EMBL" id="AZIL01003631">
    <property type="protein sequence ID" value="EWM19947.1"/>
    <property type="molecule type" value="Genomic_DNA"/>
</dbReference>
<protein>
    <submittedName>
        <fullName evidence="1">Uncharacterized protein</fullName>
    </submittedName>
</protein>
<reference evidence="1 2" key="1">
    <citation type="journal article" date="2014" name="Mol. Plant">
        <title>Chromosome Scale Genome Assembly and Transcriptome Profiling of Nannochloropsis gaditana in Nitrogen Depletion.</title>
        <authorList>
            <person name="Corteggiani Carpinelli E."/>
            <person name="Telatin A."/>
            <person name="Vitulo N."/>
            <person name="Forcato C."/>
            <person name="D'Angelo M."/>
            <person name="Schiavon R."/>
            <person name="Vezzi A."/>
            <person name="Giacometti G.M."/>
            <person name="Morosinotto T."/>
            <person name="Valle G."/>
        </authorList>
    </citation>
    <scope>NUCLEOTIDE SEQUENCE [LARGE SCALE GENOMIC DNA]</scope>
    <source>
        <strain evidence="1 2">B-31</strain>
    </source>
</reference>
<keyword evidence="2" id="KW-1185">Reference proteome</keyword>
<dbReference type="Proteomes" id="UP000019335">
    <property type="component" value="Unassembled WGS sequence"/>
</dbReference>
<proteinExistence type="predicted"/>
<evidence type="ECO:0000313" key="2">
    <source>
        <dbReference type="Proteomes" id="UP000019335"/>
    </source>
</evidence>
<organism evidence="1 2">
    <name type="scientific">Nannochloropsis gaditana</name>
    <dbReference type="NCBI Taxonomy" id="72520"/>
    <lineage>
        <taxon>Eukaryota</taxon>
        <taxon>Sar</taxon>
        <taxon>Stramenopiles</taxon>
        <taxon>Ochrophyta</taxon>
        <taxon>Eustigmatophyceae</taxon>
        <taxon>Eustigmatales</taxon>
        <taxon>Monodopsidaceae</taxon>
        <taxon>Nannochloropsis</taxon>
    </lineage>
</organism>
<dbReference type="SUPFAM" id="SSF63825">
    <property type="entry name" value="YWTD domain"/>
    <property type="match status" value="1"/>
</dbReference>
<sequence length="67" mass="7202">MALHPPSIPPSIPPSPPSLLQGLALDLGRQLLYVADTLNDRVRMVDLKARDAVSTLRPSNAPVAKYS</sequence>
<comment type="caution">
    <text evidence="1">The sequence shown here is derived from an EMBL/GenBank/DDBJ whole genome shotgun (WGS) entry which is preliminary data.</text>
</comment>